<accession>A0A9D4UTA6</accession>
<evidence type="ECO:0000313" key="1">
    <source>
        <dbReference type="EMBL" id="KAI5073611.1"/>
    </source>
</evidence>
<keyword evidence="2" id="KW-1185">Reference proteome</keyword>
<dbReference type="Proteomes" id="UP000886520">
    <property type="component" value="Chromosome 11"/>
</dbReference>
<dbReference type="AlphaFoldDB" id="A0A9D4UTA6"/>
<sequence>MSRYGSFQGERVVGTVRLALQARVARATMTECAHDENVTATTLAGEIGQWPSLLWCYFSKSGLRCFSNVIFKAVQKWTLAAMLEATL</sequence>
<protein>
    <submittedName>
        <fullName evidence="1">Uncharacterized protein</fullName>
    </submittedName>
</protein>
<name>A0A9D4UTA6_ADICA</name>
<dbReference type="EMBL" id="JABFUD020000011">
    <property type="protein sequence ID" value="KAI5073611.1"/>
    <property type="molecule type" value="Genomic_DNA"/>
</dbReference>
<evidence type="ECO:0000313" key="2">
    <source>
        <dbReference type="Proteomes" id="UP000886520"/>
    </source>
</evidence>
<reference evidence="1" key="1">
    <citation type="submission" date="2021-01" db="EMBL/GenBank/DDBJ databases">
        <title>Adiantum capillus-veneris genome.</title>
        <authorList>
            <person name="Fang Y."/>
            <person name="Liao Q."/>
        </authorList>
    </citation>
    <scope>NUCLEOTIDE SEQUENCE</scope>
    <source>
        <strain evidence="1">H3</strain>
        <tissue evidence="1">Leaf</tissue>
    </source>
</reference>
<comment type="caution">
    <text evidence="1">The sequence shown here is derived from an EMBL/GenBank/DDBJ whole genome shotgun (WGS) entry which is preliminary data.</text>
</comment>
<organism evidence="1 2">
    <name type="scientific">Adiantum capillus-veneris</name>
    <name type="common">Maidenhair fern</name>
    <dbReference type="NCBI Taxonomy" id="13818"/>
    <lineage>
        <taxon>Eukaryota</taxon>
        <taxon>Viridiplantae</taxon>
        <taxon>Streptophyta</taxon>
        <taxon>Embryophyta</taxon>
        <taxon>Tracheophyta</taxon>
        <taxon>Polypodiopsida</taxon>
        <taxon>Polypodiidae</taxon>
        <taxon>Polypodiales</taxon>
        <taxon>Pteridineae</taxon>
        <taxon>Pteridaceae</taxon>
        <taxon>Vittarioideae</taxon>
        <taxon>Adiantum</taxon>
    </lineage>
</organism>
<proteinExistence type="predicted"/>
<gene>
    <name evidence="1" type="ORF">GOP47_0011624</name>
</gene>